<evidence type="ECO:0000256" key="1">
    <source>
        <dbReference type="SAM" id="Phobius"/>
    </source>
</evidence>
<keyword evidence="1" id="KW-0472">Membrane</keyword>
<name>A0A9W6FUH4_9BACT</name>
<keyword evidence="1" id="KW-0812">Transmembrane</keyword>
<dbReference type="AlphaFoldDB" id="A0A9W6FUH4"/>
<proteinExistence type="predicted"/>
<keyword evidence="3" id="KW-1185">Reference proteome</keyword>
<dbReference type="Gene3D" id="3.40.50.150">
    <property type="entry name" value="Vaccinia Virus protein VP39"/>
    <property type="match status" value="1"/>
</dbReference>
<feature type="transmembrane region" description="Helical" evidence="1">
    <location>
        <begin position="188"/>
        <end position="206"/>
    </location>
</feature>
<gene>
    <name evidence="2" type="ORF">DAMNIGENAA_25580</name>
</gene>
<feature type="transmembrane region" description="Helical" evidence="1">
    <location>
        <begin position="652"/>
        <end position="672"/>
    </location>
</feature>
<feature type="transmembrane region" description="Helical" evidence="1">
    <location>
        <begin position="66"/>
        <end position="85"/>
    </location>
</feature>
<comment type="caution">
    <text evidence="2">The sequence shown here is derived from an EMBL/GenBank/DDBJ whole genome shotgun (WGS) entry which is preliminary data.</text>
</comment>
<reference evidence="2" key="1">
    <citation type="submission" date="2022-12" db="EMBL/GenBank/DDBJ databases">
        <title>Reference genome sequencing for broad-spectrum identification of bacterial and archaeal isolates by mass spectrometry.</title>
        <authorList>
            <person name="Sekiguchi Y."/>
            <person name="Tourlousse D.M."/>
        </authorList>
    </citation>
    <scope>NUCLEOTIDE SEQUENCE</scope>
    <source>
        <strain evidence="2">ASRB1</strain>
    </source>
</reference>
<dbReference type="CDD" id="cd02440">
    <property type="entry name" value="AdoMet_MTases"/>
    <property type="match status" value="1"/>
</dbReference>
<dbReference type="Pfam" id="PF01564">
    <property type="entry name" value="Spermine_synth"/>
    <property type="match status" value="1"/>
</dbReference>
<organism evidence="2 3">
    <name type="scientific">Desulforhabdus amnigena</name>
    <dbReference type="NCBI Taxonomy" id="40218"/>
    <lineage>
        <taxon>Bacteria</taxon>
        <taxon>Pseudomonadati</taxon>
        <taxon>Thermodesulfobacteriota</taxon>
        <taxon>Syntrophobacteria</taxon>
        <taxon>Syntrophobacterales</taxon>
        <taxon>Syntrophobacteraceae</taxon>
        <taxon>Desulforhabdus</taxon>
    </lineage>
</organism>
<dbReference type="Proteomes" id="UP001144372">
    <property type="component" value="Unassembled WGS sequence"/>
</dbReference>
<keyword evidence="1" id="KW-1133">Transmembrane helix</keyword>
<feature type="transmembrane region" description="Helical" evidence="1">
    <location>
        <begin position="693"/>
        <end position="715"/>
    </location>
</feature>
<accession>A0A9W6FUH4</accession>
<feature type="transmembrane region" description="Helical" evidence="1">
    <location>
        <begin position="727"/>
        <end position="747"/>
    </location>
</feature>
<evidence type="ECO:0008006" key="4">
    <source>
        <dbReference type="Google" id="ProtNLM"/>
    </source>
</evidence>
<feature type="transmembrane region" description="Helical" evidence="1">
    <location>
        <begin position="789"/>
        <end position="806"/>
    </location>
</feature>
<dbReference type="InterPro" id="IPR036259">
    <property type="entry name" value="MFS_trans_sf"/>
</dbReference>
<protein>
    <recommendedName>
        <fullName evidence="4">SAM-dependent methyltransferase</fullName>
    </recommendedName>
</protein>
<evidence type="ECO:0000313" key="2">
    <source>
        <dbReference type="EMBL" id="GLI35125.1"/>
    </source>
</evidence>
<dbReference type="InterPro" id="IPR029063">
    <property type="entry name" value="SAM-dependent_MTases_sf"/>
</dbReference>
<dbReference type="SUPFAM" id="SSF53335">
    <property type="entry name" value="S-adenosyl-L-methionine-dependent methyltransferases"/>
    <property type="match status" value="1"/>
</dbReference>
<feature type="transmembrane region" description="Helical" evidence="1">
    <location>
        <begin position="623"/>
        <end position="646"/>
    </location>
</feature>
<feature type="transmembrane region" description="Helical" evidence="1">
    <location>
        <begin position="33"/>
        <end position="54"/>
    </location>
</feature>
<feature type="transmembrane region" description="Helical" evidence="1">
    <location>
        <begin position="759"/>
        <end position="783"/>
    </location>
</feature>
<dbReference type="RefSeq" id="WP_281794704.1">
    <property type="nucleotide sequence ID" value="NZ_BSDR01000001.1"/>
</dbReference>
<feature type="transmembrane region" description="Helical" evidence="1">
    <location>
        <begin position="7"/>
        <end position="27"/>
    </location>
</feature>
<feature type="transmembrane region" description="Helical" evidence="1">
    <location>
        <begin position="105"/>
        <end position="127"/>
    </location>
</feature>
<dbReference type="SUPFAM" id="SSF103473">
    <property type="entry name" value="MFS general substrate transporter"/>
    <property type="match status" value="1"/>
</dbReference>
<feature type="transmembrane region" description="Helical" evidence="1">
    <location>
        <begin position="139"/>
        <end position="159"/>
    </location>
</feature>
<sequence length="834" mass="91720">MFPGPAIFSISFAVLGYEVLLMRLLSITQWHHFAYMIISIALLGFGASGTFVALTQDCLLKRFHGAFIANALLFALAVVFGFVLAERVPLNPLEILWDARQWIHLLELYLILFLPFFFAANCISLTFSSFKDQIHRIYLFDLLGAGTGAMGVVVLLFLFRPTTCLRILSVPGFFAAGCASFSRKTLKFYCLGIALLLCGLSLPFFWPEGWLALRVSEYKGLSDALRIPGARVVAERFSPLGWLSVVESPSIPFRHAPGMSLNCDTEPPVQLGIFTDGDGMSPITRFDGNFGPFSYLDCMTSALPYHLLKSPQVLVLGAGGGADVLMALSHGAKTVDAVELDANVVSLVREDFADFAGNLYGREDVHVHVAEARGFVASASRQYDLIQVSLLDSFNASATGGYALSESYLYTVEALEEYLQHVEPGGFLAITRWVKAPPRDSLKLFATAIAALERSSEKNPENRLALIRSWKTTTLLVKNGWLTTEDTAAMRAFCEARSFDLDYCPGLKASEANRFNVMEGGYLHEGALALLGKNRDDFIERYKFYIEPATDDRPYFFHFFKWEILPEVLSLKSSGGIALIEWTYPILVLTFLQALGVSILLILLPLGLQRRFKASRKGCGRTVLYFSLLGFSFLFIEIAFIQKFILFLHHPLYAASVVLCGFLIFAGLGSHFSGKLGALLEKSKHAQKEGLPISMAVAGIVIIALIYVAALPLIFSRCSGFPEGLRMTLSLGLIAPLAFFMGMPFPLGLTRIARAAPALIPWAWGINGCVSVLSAVLATLLAIHWGFNTVVVLALLLYILAACVYWKPLTRQAIRNGDRNAAESFLPQSGREGP</sequence>
<feature type="transmembrane region" description="Helical" evidence="1">
    <location>
        <begin position="582"/>
        <end position="603"/>
    </location>
</feature>
<evidence type="ECO:0000313" key="3">
    <source>
        <dbReference type="Proteomes" id="UP001144372"/>
    </source>
</evidence>
<dbReference type="EMBL" id="BSDR01000001">
    <property type="protein sequence ID" value="GLI35125.1"/>
    <property type="molecule type" value="Genomic_DNA"/>
</dbReference>